<comment type="caution">
    <text evidence="4">The sequence shown here is derived from an EMBL/GenBank/DDBJ whole genome shotgun (WGS) entry which is preliminary data.</text>
</comment>
<feature type="domain" description="Alpha/beta hydrolase fold-3" evidence="3">
    <location>
        <begin position="89"/>
        <end position="200"/>
    </location>
</feature>
<keyword evidence="2" id="KW-0472">Membrane</keyword>
<dbReference type="InterPro" id="IPR050300">
    <property type="entry name" value="GDXG_lipolytic_enzyme"/>
</dbReference>
<dbReference type="GO" id="GO:0004061">
    <property type="term" value="F:arylformamidase activity"/>
    <property type="evidence" value="ECO:0007669"/>
    <property type="project" value="TreeGrafter"/>
</dbReference>
<keyword evidence="1" id="KW-0378">Hydrolase</keyword>
<dbReference type="EMBL" id="CAJNOW010000632">
    <property type="protein sequence ID" value="CAF1287088.1"/>
    <property type="molecule type" value="Genomic_DNA"/>
</dbReference>
<protein>
    <recommendedName>
        <fullName evidence="3">Alpha/beta hydrolase fold-3 domain-containing protein</fullName>
    </recommendedName>
</protein>
<evidence type="ECO:0000313" key="4">
    <source>
        <dbReference type="EMBL" id="CAF1287088.1"/>
    </source>
</evidence>
<dbReference type="EMBL" id="CAJNOV010019141">
    <property type="protein sequence ID" value="CAF1628099.1"/>
    <property type="molecule type" value="Genomic_DNA"/>
</dbReference>
<feature type="transmembrane region" description="Helical" evidence="2">
    <location>
        <begin position="153"/>
        <end position="175"/>
    </location>
</feature>
<gene>
    <name evidence="6" type="ORF">BYL167_LOCUS18</name>
    <name evidence="5" type="ORF">CJN711_LOCUS38991</name>
    <name evidence="7" type="ORF">GIL414_LOCUS213</name>
    <name evidence="4" type="ORF">KQP761_LOCUS4082</name>
</gene>
<accession>A0A815CGU8</accession>
<evidence type="ECO:0000313" key="7">
    <source>
        <dbReference type="EMBL" id="CAF3784334.1"/>
    </source>
</evidence>
<dbReference type="SUPFAM" id="SSF53474">
    <property type="entry name" value="alpha/beta-Hydrolases"/>
    <property type="match status" value="1"/>
</dbReference>
<dbReference type="InterPro" id="IPR013094">
    <property type="entry name" value="AB_hydrolase_3"/>
</dbReference>
<dbReference type="EMBL" id="CAJOBH010000002">
    <property type="protein sequence ID" value="CAF3745026.1"/>
    <property type="molecule type" value="Genomic_DNA"/>
</dbReference>
<organism evidence="4 8">
    <name type="scientific">Rotaria magnacalcarata</name>
    <dbReference type="NCBI Taxonomy" id="392030"/>
    <lineage>
        <taxon>Eukaryota</taxon>
        <taxon>Metazoa</taxon>
        <taxon>Spiralia</taxon>
        <taxon>Gnathifera</taxon>
        <taxon>Rotifera</taxon>
        <taxon>Eurotatoria</taxon>
        <taxon>Bdelloidea</taxon>
        <taxon>Philodinida</taxon>
        <taxon>Philodinidae</taxon>
        <taxon>Rotaria</taxon>
    </lineage>
</organism>
<dbReference type="OrthoDB" id="433474at2759"/>
<dbReference type="Pfam" id="PF07859">
    <property type="entry name" value="Abhydrolase_3"/>
    <property type="match status" value="1"/>
</dbReference>
<proteinExistence type="predicted"/>
<dbReference type="PANTHER" id="PTHR48081:SF33">
    <property type="entry name" value="KYNURENINE FORMAMIDASE"/>
    <property type="match status" value="1"/>
</dbReference>
<evidence type="ECO:0000313" key="6">
    <source>
        <dbReference type="EMBL" id="CAF3745026.1"/>
    </source>
</evidence>
<dbReference type="Proteomes" id="UP000681967">
    <property type="component" value="Unassembled WGS sequence"/>
</dbReference>
<evidence type="ECO:0000313" key="5">
    <source>
        <dbReference type="EMBL" id="CAF1628099.1"/>
    </source>
</evidence>
<keyword evidence="2" id="KW-0812">Transmembrane</keyword>
<reference evidence="4" key="1">
    <citation type="submission" date="2021-02" db="EMBL/GenBank/DDBJ databases">
        <authorList>
            <person name="Nowell W R."/>
        </authorList>
    </citation>
    <scope>NUCLEOTIDE SEQUENCE</scope>
</reference>
<dbReference type="Gene3D" id="3.40.50.1820">
    <property type="entry name" value="alpha/beta hydrolase"/>
    <property type="match status" value="1"/>
</dbReference>
<keyword evidence="2" id="KW-1133">Transmembrane helix</keyword>
<dbReference type="Proteomes" id="UP000663855">
    <property type="component" value="Unassembled WGS sequence"/>
</dbReference>
<evidence type="ECO:0000313" key="8">
    <source>
        <dbReference type="Proteomes" id="UP000663834"/>
    </source>
</evidence>
<dbReference type="InterPro" id="IPR029058">
    <property type="entry name" value="AB_hydrolase_fold"/>
</dbReference>
<evidence type="ECO:0000259" key="3">
    <source>
        <dbReference type="Pfam" id="PF07859"/>
    </source>
</evidence>
<feature type="transmembrane region" description="Helical" evidence="2">
    <location>
        <begin position="187"/>
        <end position="210"/>
    </location>
</feature>
<dbReference type="AlphaFoldDB" id="A0A815CGU8"/>
<dbReference type="EMBL" id="CAJOBJ010000020">
    <property type="protein sequence ID" value="CAF3784334.1"/>
    <property type="molecule type" value="Genomic_DNA"/>
</dbReference>
<dbReference type="Proteomes" id="UP000681720">
    <property type="component" value="Unassembled WGS sequence"/>
</dbReference>
<dbReference type="Proteomes" id="UP000663834">
    <property type="component" value="Unassembled WGS sequence"/>
</dbReference>
<name>A0A815CGU8_9BILA</name>
<evidence type="ECO:0000256" key="1">
    <source>
        <dbReference type="ARBA" id="ARBA00022801"/>
    </source>
</evidence>
<dbReference type="PANTHER" id="PTHR48081">
    <property type="entry name" value="AB HYDROLASE SUPERFAMILY PROTEIN C4A8.06C"/>
    <property type="match status" value="1"/>
</dbReference>
<evidence type="ECO:0000256" key="2">
    <source>
        <dbReference type="SAM" id="Phobius"/>
    </source>
</evidence>
<sequence>MGTTKIDADHAYSPSKWSHRFNDSEKVIESHVQALTKGTKSARTTLPCLLNWAVDSKSSFSDHAIDIYLPSNAIQLLPNIDAIKPKAIFVYLHGGYWQFFSRNESAFMAQVMSEAQILTAVIGYPIAPHATIDQIVTCVEQALVKILEWAMKLSIKVFICGHSAGGHLAATLLLINWKNKYNIDHETFGGFFLISGVFDLVPLVSTYVNIPLGMTIAAAKNQSPLHRDSNDYWSALKHVPILCVHAQYDSPTFHEQNRQYGSCLEKNGFNNVQTIQFDNFDHFDIIEQLEIRDQPLTTMILKLIDECT</sequence>